<dbReference type="InterPro" id="IPR003323">
    <property type="entry name" value="OTU_dom"/>
</dbReference>
<protein>
    <submittedName>
        <fullName evidence="2">Uncharacterized protein</fullName>
    </submittedName>
</protein>
<dbReference type="Pfam" id="PF02338">
    <property type="entry name" value="OTU"/>
    <property type="match status" value="1"/>
</dbReference>
<name>A0A7R8W1I6_9CRUS</name>
<dbReference type="PANTHER" id="PTHR12419:SF10">
    <property type="entry name" value="DEUBIQUITINASE OTUD6B"/>
    <property type="match status" value="1"/>
</dbReference>
<dbReference type="OrthoDB" id="415023at2759"/>
<dbReference type="PANTHER" id="PTHR12419">
    <property type="entry name" value="OTU DOMAIN CONTAINING PROTEIN"/>
    <property type="match status" value="1"/>
</dbReference>
<dbReference type="AlphaFoldDB" id="A0A7R8W1I6"/>
<sequence length="195" mass="21983">EASALSSNLSQVSIGEGELKTEEQKPQRISKAQKRREKKEQADREREQRIAEQEVLNASGPREIERQAIEEILKSRGLMLKEIASDGDCLYNAVRDQLESKSCALMTIWEMRNLVADYLQEHVDDFLPFLSHPETGDALSLSEYAAYVERTRSTPQWGGQVELQALSKCIEKPILVLQAEGAPVHVGEEFSGERL</sequence>
<organism evidence="2">
    <name type="scientific">Cyprideis torosa</name>
    <dbReference type="NCBI Taxonomy" id="163714"/>
    <lineage>
        <taxon>Eukaryota</taxon>
        <taxon>Metazoa</taxon>
        <taxon>Ecdysozoa</taxon>
        <taxon>Arthropoda</taxon>
        <taxon>Crustacea</taxon>
        <taxon>Oligostraca</taxon>
        <taxon>Ostracoda</taxon>
        <taxon>Podocopa</taxon>
        <taxon>Podocopida</taxon>
        <taxon>Cytherocopina</taxon>
        <taxon>Cytheroidea</taxon>
        <taxon>Cytherideidae</taxon>
        <taxon>Cyprideis</taxon>
    </lineage>
</organism>
<proteinExistence type="predicted"/>
<dbReference type="PROSITE" id="PS50802">
    <property type="entry name" value="OTU"/>
    <property type="match status" value="1"/>
</dbReference>
<evidence type="ECO:0000256" key="1">
    <source>
        <dbReference type="SAM" id="MobiDB-lite"/>
    </source>
</evidence>
<feature type="compositionally biased region" description="Polar residues" evidence="1">
    <location>
        <begin position="1"/>
        <end position="13"/>
    </location>
</feature>
<dbReference type="GO" id="GO:0004843">
    <property type="term" value="F:cysteine-type deubiquitinase activity"/>
    <property type="evidence" value="ECO:0007669"/>
    <property type="project" value="TreeGrafter"/>
</dbReference>
<evidence type="ECO:0000313" key="2">
    <source>
        <dbReference type="EMBL" id="CAD7223097.1"/>
    </source>
</evidence>
<dbReference type="EMBL" id="OB660149">
    <property type="protein sequence ID" value="CAD7223097.1"/>
    <property type="molecule type" value="Genomic_DNA"/>
</dbReference>
<feature type="non-terminal residue" evidence="2">
    <location>
        <position position="195"/>
    </location>
</feature>
<reference evidence="2" key="1">
    <citation type="submission" date="2020-11" db="EMBL/GenBank/DDBJ databases">
        <authorList>
            <person name="Tran Van P."/>
        </authorList>
    </citation>
    <scope>NUCLEOTIDE SEQUENCE</scope>
</reference>
<dbReference type="InterPro" id="IPR038765">
    <property type="entry name" value="Papain-like_cys_pep_sf"/>
</dbReference>
<dbReference type="InterPro" id="IPR050704">
    <property type="entry name" value="Peptidase_C85-like"/>
</dbReference>
<dbReference type="GO" id="GO:0016579">
    <property type="term" value="P:protein deubiquitination"/>
    <property type="evidence" value="ECO:0007669"/>
    <property type="project" value="TreeGrafter"/>
</dbReference>
<dbReference type="Gene3D" id="3.90.70.80">
    <property type="match status" value="1"/>
</dbReference>
<accession>A0A7R8W1I6</accession>
<dbReference type="SUPFAM" id="SSF54001">
    <property type="entry name" value="Cysteine proteinases"/>
    <property type="match status" value="1"/>
</dbReference>
<feature type="region of interest" description="Disordered" evidence="1">
    <location>
        <begin position="1"/>
        <end position="57"/>
    </location>
</feature>
<feature type="compositionally biased region" description="Basic and acidic residues" evidence="1">
    <location>
        <begin position="38"/>
        <end position="52"/>
    </location>
</feature>
<gene>
    <name evidence="2" type="ORF">CTOB1V02_LOCUS1091</name>
</gene>
<feature type="compositionally biased region" description="Basic and acidic residues" evidence="1">
    <location>
        <begin position="17"/>
        <end position="26"/>
    </location>
</feature>